<protein>
    <recommendedName>
        <fullName evidence="4">tRNA/rRNA methyltransferase SpoU type domain-containing protein</fullName>
    </recommendedName>
</protein>
<reference evidence="5" key="1">
    <citation type="submission" date="2021-01" db="EMBL/GenBank/DDBJ databases">
        <authorList>
            <person name="Corre E."/>
            <person name="Pelletier E."/>
            <person name="Niang G."/>
            <person name="Scheremetjew M."/>
            <person name="Finn R."/>
            <person name="Kale V."/>
            <person name="Holt S."/>
            <person name="Cochrane G."/>
            <person name="Meng A."/>
            <person name="Brown T."/>
            <person name="Cohen L."/>
        </authorList>
    </citation>
    <scope>NUCLEOTIDE SEQUENCE</scope>
    <source>
        <strain evidence="5">CCMP1510</strain>
    </source>
</reference>
<gene>
    <name evidence="5" type="ORF">ALAG00032_LOCUS5390</name>
</gene>
<evidence type="ECO:0000313" key="5">
    <source>
        <dbReference type="EMBL" id="CAE0364649.1"/>
    </source>
</evidence>
<dbReference type="InterPro" id="IPR051259">
    <property type="entry name" value="rRNA_Methyltransferase"/>
</dbReference>
<accession>A0A7S3JVX8</accession>
<keyword evidence="3" id="KW-0732">Signal</keyword>
<dbReference type="GO" id="GO:0006396">
    <property type="term" value="P:RNA processing"/>
    <property type="evidence" value="ECO:0007669"/>
    <property type="project" value="InterPro"/>
</dbReference>
<dbReference type="Gene3D" id="3.40.1280.10">
    <property type="match status" value="1"/>
</dbReference>
<evidence type="ECO:0000259" key="4">
    <source>
        <dbReference type="Pfam" id="PF00588"/>
    </source>
</evidence>
<evidence type="ECO:0000256" key="2">
    <source>
        <dbReference type="ARBA" id="ARBA00022679"/>
    </source>
</evidence>
<dbReference type="GO" id="GO:0032259">
    <property type="term" value="P:methylation"/>
    <property type="evidence" value="ECO:0007669"/>
    <property type="project" value="UniProtKB-KW"/>
</dbReference>
<proteinExistence type="predicted"/>
<feature type="signal peptide" evidence="3">
    <location>
        <begin position="1"/>
        <end position="20"/>
    </location>
</feature>
<dbReference type="SUPFAM" id="SSF75217">
    <property type="entry name" value="alpha/beta knot"/>
    <property type="match status" value="1"/>
</dbReference>
<dbReference type="InterPro" id="IPR029028">
    <property type="entry name" value="Alpha/beta_knot_MTases"/>
</dbReference>
<feature type="chain" id="PRO_5030890242" description="tRNA/rRNA methyltransferase SpoU type domain-containing protein" evidence="3">
    <location>
        <begin position="21"/>
        <end position="379"/>
    </location>
</feature>
<sequence>MANLFFLLSWILGSLVIVHSFHLIICSLEANILLSSRGCLETKQKLIMMQNDMHSSGQEEEEDSNARRKELVRSVDSEILLNELARRGISFSGDEDFGIKRKSTHIVGSLREMSADGVKRKEELDAALLALGTDSSELVAGPPLKAYNTYLRPRSRSQTQTVENAAHQIAFLNRHEKARRETQLRNTDNAARARRAAGLESHPLILILDNIRSAENVGSIFRTADCARCQEIITCGFTPNPLSTSKIQKTAFGAEESISSRHISSTKEALLDLKQKYQHDELLIWALETHDTAITHINSPLPTLHHDTDPSDEKGEKRKRKVYLALLLGNEVTGVDLDLLHLVDAVVEIPTFGSKNSMNVAVAAGIVIYDVLRRWSIVK</sequence>
<dbReference type="Pfam" id="PF00588">
    <property type="entry name" value="SpoU_methylase"/>
    <property type="match status" value="1"/>
</dbReference>
<dbReference type="InterPro" id="IPR001537">
    <property type="entry name" value="SpoU_MeTrfase"/>
</dbReference>
<feature type="domain" description="tRNA/rRNA methyltransferase SpoU type" evidence="4">
    <location>
        <begin position="204"/>
        <end position="369"/>
    </location>
</feature>
<dbReference type="GO" id="GO:0003723">
    <property type="term" value="F:RNA binding"/>
    <property type="evidence" value="ECO:0007669"/>
    <property type="project" value="InterPro"/>
</dbReference>
<dbReference type="EMBL" id="HBIJ01007612">
    <property type="protein sequence ID" value="CAE0364649.1"/>
    <property type="molecule type" value="Transcribed_RNA"/>
</dbReference>
<name>A0A7S3JVX8_9STRA</name>
<organism evidence="5">
    <name type="scientific">Aureoumbra lagunensis</name>
    <dbReference type="NCBI Taxonomy" id="44058"/>
    <lineage>
        <taxon>Eukaryota</taxon>
        <taxon>Sar</taxon>
        <taxon>Stramenopiles</taxon>
        <taxon>Ochrophyta</taxon>
        <taxon>Pelagophyceae</taxon>
        <taxon>Pelagomonadales</taxon>
        <taxon>Aureoumbra</taxon>
    </lineage>
</organism>
<dbReference type="PANTHER" id="PTHR43191">
    <property type="entry name" value="RRNA METHYLTRANSFERASE 3"/>
    <property type="match status" value="1"/>
</dbReference>
<dbReference type="InterPro" id="IPR029026">
    <property type="entry name" value="tRNA_m1G_MTases_N"/>
</dbReference>
<keyword evidence="2" id="KW-0808">Transferase</keyword>
<keyword evidence="1" id="KW-0489">Methyltransferase</keyword>
<evidence type="ECO:0000256" key="3">
    <source>
        <dbReference type="SAM" id="SignalP"/>
    </source>
</evidence>
<dbReference type="AlphaFoldDB" id="A0A7S3JVX8"/>
<dbReference type="GO" id="GO:0008173">
    <property type="term" value="F:RNA methyltransferase activity"/>
    <property type="evidence" value="ECO:0007669"/>
    <property type="project" value="InterPro"/>
</dbReference>
<dbReference type="PANTHER" id="PTHR43191:SF7">
    <property type="entry name" value="OBP33PEP LIKE PROTEIN"/>
    <property type="match status" value="1"/>
</dbReference>
<evidence type="ECO:0000256" key="1">
    <source>
        <dbReference type="ARBA" id="ARBA00022603"/>
    </source>
</evidence>